<comment type="caution">
    <text evidence="3">The sequence shown here is derived from an EMBL/GenBank/DDBJ whole genome shotgun (WGS) entry which is preliminary data.</text>
</comment>
<dbReference type="Proteomes" id="UP001151760">
    <property type="component" value="Unassembled WGS sequence"/>
</dbReference>
<organism evidence="3 4">
    <name type="scientific">Tanacetum coccineum</name>
    <dbReference type="NCBI Taxonomy" id="301880"/>
    <lineage>
        <taxon>Eukaryota</taxon>
        <taxon>Viridiplantae</taxon>
        <taxon>Streptophyta</taxon>
        <taxon>Embryophyta</taxon>
        <taxon>Tracheophyta</taxon>
        <taxon>Spermatophyta</taxon>
        <taxon>Magnoliopsida</taxon>
        <taxon>eudicotyledons</taxon>
        <taxon>Gunneridae</taxon>
        <taxon>Pentapetalae</taxon>
        <taxon>asterids</taxon>
        <taxon>campanulids</taxon>
        <taxon>Asterales</taxon>
        <taxon>Asteraceae</taxon>
        <taxon>Asteroideae</taxon>
        <taxon>Anthemideae</taxon>
        <taxon>Anthemidinae</taxon>
        <taxon>Tanacetum</taxon>
    </lineage>
</organism>
<proteinExistence type="predicted"/>
<feature type="region of interest" description="Disordered" evidence="1">
    <location>
        <begin position="429"/>
        <end position="538"/>
    </location>
</feature>
<evidence type="ECO:0000259" key="2">
    <source>
        <dbReference type="Pfam" id="PF07727"/>
    </source>
</evidence>
<evidence type="ECO:0000313" key="3">
    <source>
        <dbReference type="EMBL" id="GJT96981.1"/>
    </source>
</evidence>
<gene>
    <name evidence="3" type="ORF">Tco_1092499</name>
</gene>
<dbReference type="Pfam" id="PF07727">
    <property type="entry name" value="RVT_2"/>
    <property type="match status" value="1"/>
</dbReference>
<feature type="region of interest" description="Disordered" evidence="1">
    <location>
        <begin position="559"/>
        <end position="612"/>
    </location>
</feature>
<feature type="domain" description="Reverse transcriptase Ty1/copia-type" evidence="2">
    <location>
        <begin position="138"/>
        <end position="200"/>
    </location>
</feature>
<dbReference type="PANTHER" id="PTHR11439:SF483">
    <property type="entry name" value="PEPTIDE SYNTHASE GLIP-LIKE, PUTATIVE (AFU_ORTHOLOGUE AFUA_3G12920)-RELATED"/>
    <property type="match status" value="1"/>
</dbReference>
<dbReference type="PANTHER" id="PTHR11439">
    <property type="entry name" value="GAG-POL-RELATED RETROTRANSPOSON"/>
    <property type="match status" value="1"/>
</dbReference>
<reference evidence="3" key="2">
    <citation type="submission" date="2022-01" db="EMBL/GenBank/DDBJ databases">
        <authorList>
            <person name="Yamashiro T."/>
            <person name="Shiraishi A."/>
            <person name="Satake H."/>
            <person name="Nakayama K."/>
        </authorList>
    </citation>
    <scope>NUCLEOTIDE SEQUENCE</scope>
</reference>
<dbReference type="InterPro" id="IPR013103">
    <property type="entry name" value="RVT_2"/>
</dbReference>
<keyword evidence="4" id="KW-1185">Reference proteome</keyword>
<sequence>MTSMSNNSELTMAFRVFNTRRQQTEETYHITFDESPDAIKFSKPLVDDINIVEIERYSPDEYLHPYEPSQRWSQDKHIELVNIIGNPGAGMLTRAMAKELSATSAHECLFVDVLSKEEPKKVSETLQHPEWVDAMQEQRDETGIVIKNKARLVAQGYNQQEGIDYHETFAPVARLESIAFSIYMNFIVYQMDVKNAFLNVKTPMVPPNKLRPDLNGKAVNETRYRGMIRSLMYLTASKLGIQFSTCLCVRYQSNPKDSYLIDVKRIFRKSTSAEAEYVAVVGCCANILWMKSQLNDYDIIYEKVEFTVEEIALITNNEVALLWPQLEYLCEFWYTAKTLDGSKIWVSTLAGGISEDIGIATFRNALRAHYLPHSSGKTGGHDQISNKDAIILYCLSNRVKALKPNQPEGPPFTAHMLAIYNTDVHVVPKAPKTSSHSKKKVSKSKTGQLDEETQSSSAKDKIPSHPSGSTPMVPEMHKEEQQAAGGPASLRATSKERAHPQLSSRCDASADSTAEVDPVKYAPNDSIPHTDLGKNKESISDEISKKIKLEDLSGLMKDTRSPFFTPNSPQDEPIIVSDENEDVETKKDEDTHATSHDVPEDTSVPHPPSPKSAQIQELMAQLDPHYPNINQLTELLEKLKTLDALSSLLNKVTDTLNRFATVVENASGATGNSVPSASKRVSHLLRGRKKQIQLQKMLIQQT</sequence>
<protein>
    <submittedName>
        <fullName evidence="3">Retrovirus-related pol polyprotein from transposon TNT 1-94</fullName>
    </submittedName>
</protein>
<name>A0ABQ5IA40_9ASTR</name>
<feature type="compositionally biased region" description="Polar residues" evidence="1">
    <location>
        <begin position="501"/>
        <end position="512"/>
    </location>
</feature>
<dbReference type="EMBL" id="BQNB010020530">
    <property type="protein sequence ID" value="GJT96981.1"/>
    <property type="molecule type" value="Genomic_DNA"/>
</dbReference>
<feature type="compositionally biased region" description="Basic and acidic residues" evidence="1">
    <location>
        <begin position="583"/>
        <end position="599"/>
    </location>
</feature>
<evidence type="ECO:0000313" key="4">
    <source>
        <dbReference type="Proteomes" id="UP001151760"/>
    </source>
</evidence>
<evidence type="ECO:0000256" key="1">
    <source>
        <dbReference type="SAM" id="MobiDB-lite"/>
    </source>
</evidence>
<reference evidence="3" key="1">
    <citation type="journal article" date="2022" name="Int. J. Mol. Sci.">
        <title>Draft Genome of Tanacetum Coccineum: Genomic Comparison of Closely Related Tanacetum-Family Plants.</title>
        <authorList>
            <person name="Yamashiro T."/>
            <person name="Shiraishi A."/>
            <person name="Nakayama K."/>
            <person name="Satake H."/>
        </authorList>
    </citation>
    <scope>NUCLEOTIDE SEQUENCE</scope>
</reference>
<accession>A0ABQ5IA40</accession>